<protein>
    <submittedName>
        <fullName evidence="1">Putative cytoplasmic protein</fullName>
    </submittedName>
</protein>
<sequence>MYICDNCHAEFDTPRVEHEESAEYGPSTAFYCPRCGFEMGNPSEYLADECPVCHSLKNRDDRVCHKCGQRVRGLLKLFLHDLSRDEREYLADLIEGCSLDRMIVEAEVPTE</sequence>
<accession>A0A8S5TWD1</accession>
<name>A0A8S5TWD1_9CAUD</name>
<proteinExistence type="predicted"/>
<evidence type="ECO:0000313" key="1">
    <source>
        <dbReference type="EMBL" id="DAF86488.1"/>
    </source>
</evidence>
<organism evidence="1">
    <name type="scientific">Siphoviridae sp. ctCNm48</name>
    <dbReference type="NCBI Taxonomy" id="2825377"/>
    <lineage>
        <taxon>Viruses</taxon>
        <taxon>Duplodnaviria</taxon>
        <taxon>Heunggongvirae</taxon>
        <taxon>Uroviricota</taxon>
        <taxon>Caudoviricetes</taxon>
    </lineage>
</organism>
<dbReference type="EMBL" id="BK015945">
    <property type="protein sequence ID" value="DAF86488.1"/>
    <property type="molecule type" value="Genomic_DNA"/>
</dbReference>
<reference evidence="1" key="1">
    <citation type="journal article" date="2021" name="Proc. Natl. Acad. Sci. U.S.A.">
        <title>A Catalog of Tens of Thousands of Viruses from Human Metagenomes Reveals Hidden Associations with Chronic Diseases.</title>
        <authorList>
            <person name="Tisza M.J."/>
            <person name="Buck C.B."/>
        </authorList>
    </citation>
    <scope>NUCLEOTIDE SEQUENCE</scope>
    <source>
        <strain evidence="1">CtCNm48</strain>
    </source>
</reference>